<dbReference type="Pfam" id="PF23654">
    <property type="entry name" value="ARM_LIN_2nd"/>
    <property type="match status" value="1"/>
</dbReference>
<dbReference type="PANTHER" id="PTHR35549">
    <property type="entry name" value="OS04G0584500 PROTEIN"/>
    <property type="match status" value="1"/>
</dbReference>
<name>A0A835I9S8_9MAGN</name>
<comment type="caution">
    <text evidence="2">The sequence shown here is derived from an EMBL/GenBank/DDBJ whole genome shotgun (WGS) entry which is preliminary data.</text>
</comment>
<gene>
    <name evidence="2" type="ORF">IFM89_002199</name>
</gene>
<reference evidence="2 3" key="1">
    <citation type="submission" date="2020-10" db="EMBL/GenBank/DDBJ databases">
        <title>The Coptis chinensis genome and diversification of protoberbering-type alkaloids.</title>
        <authorList>
            <person name="Wang B."/>
            <person name="Shu S."/>
            <person name="Song C."/>
            <person name="Liu Y."/>
        </authorList>
    </citation>
    <scope>NUCLEOTIDE SEQUENCE [LARGE SCALE GENOMIC DNA]</scope>
    <source>
        <strain evidence="2">HL-2020</strain>
        <tissue evidence="2">Leaf</tissue>
    </source>
</reference>
<protein>
    <recommendedName>
        <fullName evidence="1">Putative E3 ubiquitin-protein ligase LIN ARM repeats domain-containing protein</fullName>
    </recommendedName>
</protein>
<evidence type="ECO:0000313" key="2">
    <source>
        <dbReference type="EMBL" id="KAF9612603.1"/>
    </source>
</evidence>
<evidence type="ECO:0000313" key="3">
    <source>
        <dbReference type="Proteomes" id="UP000631114"/>
    </source>
</evidence>
<feature type="domain" description="Putative E3 ubiquitin-protein ligase LIN ARM repeats" evidence="1">
    <location>
        <begin position="72"/>
        <end position="125"/>
    </location>
</feature>
<proteinExistence type="predicted"/>
<organism evidence="2 3">
    <name type="scientific">Coptis chinensis</name>
    <dbReference type="NCBI Taxonomy" id="261450"/>
    <lineage>
        <taxon>Eukaryota</taxon>
        <taxon>Viridiplantae</taxon>
        <taxon>Streptophyta</taxon>
        <taxon>Embryophyta</taxon>
        <taxon>Tracheophyta</taxon>
        <taxon>Spermatophyta</taxon>
        <taxon>Magnoliopsida</taxon>
        <taxon>Ranunculales</taxon>
        <taxon>Ranunculaceae</taxon>
        <taxon>Coptidoideae</taxon>
        <taxon>Coptis</taxon>
    </lineage>
</organism>
<dbReference type="Proteomes" id="UP000631114">
    <property type="component" value="Unassembled WGS sequence"/>
</dbReference>
<dbReference type="AlphaFoldDB" id="A0A835I9S8"/>
<keyword evidence="3" id="KW-1185">Reference proteome</keyword>
<accession>A0A835I9S8</accession>
<dbReference type="EMBL" id="JADFTS010000003">
    <property type="protein sequence ID" value="KAF9612603.1"/>
    <property type="molecule type" value="Genomic_DNA"/>
</dbReference>
<evidence type="ECO:0000259" key="1">
    <source>
        <dbReference type="Pfam" id="PF23654"/>
    </source>
</evidence>
<sequence>MEVECIEQVHQRSSSQSYKNPKAELQPKTKTSDYLRKLSYQSKPSTALVCNSHVDKNDVIVREPIDHHNLPSSNLSSAITTICSCDILTDCEISIRVVAKAWLDLHGDPSVASLLPVIEGMLEVLDLHYSYVETLQRH</sequence>
<dbReference type="InterPro" id="IPR056514">
    <property type="entry name" value="ARM_LIN_2nd"/>
</dbReference>
<dbReference type="PANTHER" id="PTHR35549:SF3">
    <property type="entry name" value="E3 UBIQUITIN-PROTEIN LIGASE LIN"/>
    <property type="match status" value="1"/>
</dbReference>